<reference evidence="1 2" key="1">
    <citation type="journal article" date="2010" name="Stand. Genomic Sci.">
        <title>Complete genome sequence of Rhizobium leguminosarum bv trifolii strain WSM2304, an effective microsymbiont of the South American clover Trifolium polymorphum.</title>
        <authorList>
            <person name="Reeve W."/>
            <person name="O'Hara G."/>
            <person name="Chain P."/>
            <person name="Ardley J."/>
            <person name="Brau L."/>
            <person name="Nandesena K."/>
            <person name="Tiwari R."/>
            <person name="Malfatti S."/>
            <person name="Kiss H."/>
            <person name="Lapidus A."/>
            <person name="Copeland A."/>
            <person name="Nolan M."/>
            <person name="Land M."/>
            <person name="Ivanova N."/>
            <person name="Mavromatis K."/>
            <person name="Markowitz V."/>
            <person name="Kyrpides N."/>
            <person name="Melino V."/>
            <person name="Denton M."/>
            <person name="Yates R."/>
            <person name="Howieson J."/>
        </authorList>
    </citation>
    <scope>NUCLEOTIDE SEQUENCE [LARGE SCALE GENOMIC DNA]</scope>
    <source>
        <strain evidence="1 2">WSM2304</strain>
    </source>
</reference>
<name>A0ABF7QKP9_RHILW</name>
<keyword evidence="2" id="KW-1185">Reference proteome</keyword>
<evidence type="ECO:0000313" key="2">
    <source>
        <dbReference type="Proteomes" id="UP000008330"/>
    </source>
</evidence>
<dbReference type="AlphaFoldDB" id="A0ABF7QKP9"/>
<organism evidence="1 2">
    <name type="scientific">Rhizobium leguminosarum bv. trifolii (strain WSM2304)</name>
    <dbReference type="NCBI Taxonomy" id="395492"/>
    <lineage>
        <taxon>Bacteria</taxon>
        <taxon>Pseudomonadati</taxon>
        <taxon>Pseudomonadota</taxon>
        <taxon>Alphaproteobacteria</taxon>
        <taxon>Hyphomicrobiales</taxon>
        <taxon>Rhizobiaceae</taxon>
        <taxon>Rhizobium/Agrobacterium group</taxon>
        <taxon>Rhizobium</taxon>
    </lineage>
</organism>
<protein>
    <recommendedName>
        <fullName evidence="3">GIY-YIG domain-containing protein</fullName>
    </recommendedName>
</protein>
<dbReference type="EMBL" id="CP001191">
    <property type="protein sequence ID" value="ACI54410.1"/>
    <property type="molecule type" value="Genomic_DNA"/>
</dbReference>
<gene>
    <name evidence="1" type="ordered locus">Rleg2_1116</name>
</gene>
<evidence type="ECO:0008006" key="3">
    <source>
        <dbReference type="Google" id="ProtNLM"/>
    </source>
</evidence>
<dbReference type="KEGG" id="rlt:Rleg2_1116"/>
<dbReference type="Proteomes" id="UP000008330">
    <property type="component" value="Chromosome"/>
</dbReference>
<accession>A0ABF7QKP9</accession>
<evidence type="ECO:0000313" key="1">
    <source>
        <dbReference type="EMBL" id="ACI54410.1"/>
    </source>
</evidence>
<proteinExistence type="predicted"/>
<dbReference type="RefSeq" id="WP_012557212.1">
    <property type="nucleotide sequence ID" value="NC_011369.1"/>
</dbReference>
<sequence>MLLNGPERYSLSYTSTAFTVLCNKGSNKFSGLAVSKSPKLYIASVDGNPIYVGITKQKMHARLRYGWTAAGAHGYHGYAWRHSGDTAALDVWEHTDAVDRSVRDIETIEAEVVYLIRQRGQWPAFQTEIHFYPSNEEHRELARQILAHYYPS</sequence>